<dbReference type="OrthoDB" id="5432534at2"/>
<dbReference type="PANTHER" id="PTHR44591">
    <property type="entry name" value="STRESS RESPONSE REGULATOR PROTEIN 1"/>
    <property type="match status" value="1"/>
</dbReference>
<organism evidence="5 6">
    <name type="scientific">Pedobacter insulae</name>
    <dbReference type="NCBI Taxonomy" id="414048"/>
    <lineage>
        <taxon>Bacteria</taxon>
        <taxon>Pseudomonadati</taxon>
        <taxon>Bacteroidota</taxon>
        <taxon>Sphingobacteriia</taxon>
        <taxon>Sphingobacteriales</taxon>
        <taxon>Sphingobacteriaceae</taxon>
        <taxon>Pedobacter</taxon>
    </lineage>
</organism>
<evidence type="ECO:0000313" key="6">
    <source>
        <dbReference type="Proteomes" id="UP000199666"/>
    </source>
</evidence>
<proteinExistence type="predicted"/>
<evidence type="ECO:0000256" key="3">
    <source>
        <dbReference type="PROSITE-ProRule" id="PRU00169"/>
    </source>
</evidence>
<accession>A0A1I2ZR99</accession>
<reference evidence="5 6" key="1">
    <citation type="submission" date="2016-10" db="EMBL/GenBank/DDBJ databases">
        <authorList>
            <person name="de Groot N.N."/>
        </authorList>
    </citation>
    <scope>NUCLEOTIDE SEQUENCE [LARGE SCALE GENOMIC DNA]</scope>
    <source>
        <strain evidence="5 6">DSM 18684</strain>
    </source>
</reference>
<dbReference type="GO" id="GO:0000160">
    <property type="term" value="P:phosphorelay signal transduction system"/>
    <property type="evidence" value="ECO:0007669"/>
    <property type="project" value="UniProtKB-KW"/>
</dbReference>
<dbReference type="Gene3D" id="3.40.50.2300">
    <property type="match status" value="1"/>
</dbReference>
<evidence type="ECO:0000256" key="1">
    <source>
        <dbReference type="ARBA" id="ARBA00022553"/>
    </source>
</evidence>
<dbReference type="InterPro" id="IPR001789">
    <property type="entry name" value="Sig_transdc_resp-reg_receiver"/>
</dbReference>
<dbReference type="RefSeq" id="WP_090996779.1">
    <property type="nucleotide sequence ID" value="NZ_FOPP01000011.1"/>
</dbReference>
<evidence type="ECO:0000256" key="2">
    <source>
        <dbReference type="ARBA" id="ARBA00023012"/>
    </source>
</evidence>
<dbReference type="SMART" id="SM00448">
    <property type="entry name" value="REC"/>
    <property type="match status" value="1"/>
</dbReference>
<dbReference type="AlphaFoldDB" id="A0A1I2ZR99"/>
<keyword evidence="6" id="KW-1185">Reference proteome</keyword>
<dbReference type="STRING" id="414048.SAMN04489864_11122"/>
<keyword evidence="2" id="KW-0902">Two-component regulatory system</keyword>
<name>A0A1I2ZR99_9SPHI</name>
<dbReference type="Proteomes" id="UP000199666">
    <property type="component" value="Unassembled WGS sequence"/>
</dbReference>
<sequence length="117" mass="13576">MEKTILIVDDDSSILDVLDSALSINFSVQLISNPEQLSHHLANYLPDLFLIDYGLPYKDGFTICKELKEDYRTKHIPVILFSASRISSILLRDSHCDAYIQKPYDLWELERTIKKFI</sequence>
<dbReference type="SUPFAM" id="SSF52172">
    <property type="entry name" value="CheY-like"/>
    <property type="match status" value="1"/>
</dbReference>
<dbReference type="PROSITE" id="PS50110">
    <property type="entry name" value="RESPONSE_REGULATORY"/>
    <property type="match status" value="1"/>
</dbReference>
<feature type="domain" description="Response regulatory" evidence="4">
    <location>
        <begin position="4"/>
        <end position="117"/>
    </location>
</feature>
<dbReference type="PANTHER" id="PTHR44591:SF14">
    <property type="entry name" value="PROTEIN PILG"/>
    <property type="match status" value="1"/>
</dbReference>
<dbReference type="CDD" id="cd00156">
    <property type="entry name" value="REC"/>
    <property type="match status" value="1"/>
</dbReference>
<dbReference type="InterPro" id="IPR050595">
    <property type="entry name" value="Bact_response_regulator"/>
</dbReference>
<dbReference type="Pfam" id="PF00072">
    <property type="entry name" value="Response_reg"/>
    <property type="match status" value="1"/>
</dbReference>
<gene>
    <name evidence="5" type="ORF">SAMN04489864_11122</name>
</gene>
<feature type="modified residue" description="4-aspartylphosphate" evidence="3">
    <location>
        <position position="52"/>
    </location>
</feature>
<dbReference type="InterPro" id="IPR011006">
    <property type="entry name" value="CheY-like_superfamily"/>
</dbReference>
<evidence type="ECO:0000313" key="5">
    <source>
        <dbReference type="EMBL" id="SFH40145.1"/>
    </source>
</evidence>
<dbReference type="EMBL" id="FOPP01000011">
    <property type="protein sequence ID" value="SFH40145.1"/>
    <property type="molecule type" value="Genomic_DNA"/>
</dbReference>
<protein>
    <submittedName>
        <fullName evidence="5">Response regulator receiver domain-containing protein</fullName>
    </submittedName>
</protein>
<evidence type="ECO:0000259" key="4">
    <source>
        <dbReference type="PROSITE" id="PS50110"/>
    </source>
</evidence>
<keyword evidence="1 3" id="KW-0597">Phosphoprotein</keyword>